<protein>
    <submittedName>
        <fullName evidence="2">Uncharacterized protein</fullName>
    </submittedName>
</protein>
<comment type="caution">
    <text evidence="2">The sequence shown here is derived from an EMBL/GenBank/DDBJ whole genome shotgun (WGS) entry which is preliminary data.</text>
</comment>
<keyword evidence="3" id="KW-1185">Reference proteome</keyword>
<dbReference type="Proteomes" id="UP000625711">
    <property type="component" value="Unassembled WGS sequence"/>
</dbReference>
<reference evidence="2" key="1">
    <citation type="submission" date="2020-08" db="EMBL/GenBank/DDBJ databases">
        <title>Genome sequencing and assembly of the red palm weevil Rhynchophorus ferrugineus.</title>
        <authorList>
            <person name="Dias G.B."/>
            <person name="Bergman C.M."/>
            <person name="Manee M."/>
        </authorList>
    </citation>
    <scope>NUCLEOTIDE SEQUENCE</scope>
    <source>
        <strain evidence="2">AA-2017</strain>
        <tissue evidence="2">Whole larva</tissue>
    </source>
</reference>
<feature type="compositionally biased region" description="Basic and acidic residues" evidence="1">
    <location>
        <begin position="130"/>
        <end position="155"/>
    </location>
</feature>
<feature type="region of interest" description="Disordered" evidence="1">
    <location>
        <begin position="128"/>
        <end position="161"/>
    </location>
</feature>
<dbReference type="EMBL" id="JAACXV010000061">
    <property type="protein sequence ID" value="KAF7285130.1"/>
    <property type="molecule type" value="Genomic_DNA"/>
</dbReference>
<evidence type="ECO:0000313" key="3">
    <source>
        <dbReference type="Proteomes" id="UP000625711"/>
    </source>
</evidence>
<accession>A0A834IWI0</accession>
<name>A0A834IWI0_RHYFE</name>
<evidence type="ECO:0000256" key="1">
    <source>
        <dbReference type="SAM" id="MobiDB-lite"/>
    </source>
</evidence>
<proteinExistence type="predicted"/>
<sequence>MCKLDRKRRITRPAINSVPNALSGGATDSSYPSEMLPFYRSLVTIFPCSQQLTPMEISHHFHSRLLPMHTFLPFPVRKAIDFKWVYTFGSPEMLIDDATACMIQSLQKLIPKLTAYYIVNIKPSTQLRPTVREMRGPSDRDGDRPEKDGNKRAPMDRVASGGHFESEGWLKRSGSELIQKGLCQMVLNRNMRK</sequence>
<organism evidence="2 3">
    <name type="scientific">Rhynchophorus ferrugineus</name>
    <name type="common">Red palm weevil</name>
    <name type="synonym">Curculio ferrugineus</name>
    <dbReference type="NCBI Taxonomy" id="354439"/>
    <lineage>
        <taxon>Eukaryota</taxon>
        <taxon>Metazoa</taxon>
        <taxon>Ecdysozoa</taxon>
        <taxon>Arthropoda</taxon>
        <taxon>Hexapoda</taxon>
        <taxon>Insecta</taxon>
        <taxon>Pterygota</taxon>
        <taxon>Neoptera</taxon>
        <taxon>Endopterygota</taxon>
        <taxon>Coleoptera</taxon>
        <taxon>Polyphaga</taxon>
        <taxon>Cucujiformia</taxon>
        <taxon>Curculionidae</taxon>
        <taxon>Dryophthorinae</taxon>
        <taxon>Rhynchophorus</taxon>
    </lineage>
</organism>
<gene>
    <name evidence="2" type="ORF">GWI33_011981</name>
</gene>
<dbReference type="AlphaFoldDB" id="A0A834IWI0"/>
<evidence type="ECO:0000313" key="2">
    <source>
        <dbReference type="EMBL" id="KAF7285130.1"/>
    </source>
</evidence>